<dbReference type="Proteomes" id="UP001519654">
    <property type="component" value="Unassembled WGS sequence"/>
</dbReference>
<gene>
    <name evidence="1" type="ORF">KOI35_37890</name>
</gene>
<keyword evidence="2" id="KW-1185">Reference proteome</keyword>
<proteinExistence type="predicted"/>
<sequence>MRTLYDGPVFIAYGQAYVQGPPVSAMDVAFAGQANGLCGAAFPGALFLVTGTRDGDVRFTVELHDAEPPPAGPEWQEVVEVSFRPTTETVDLVPWADAAVATLFRFPGDGPATTYRVRYCATAMDEGNDPWGGHDPDDDPADLFDDRPDRYQLLFWPSPGEPAPDVIVRQTSEIAAYWHGSVPAQPWEPSAQELAAVEEYKRSDQYRRDQELLALGHDAGRVMDQMRGHGKLPGSFGEPPS</sequence>
<reference evidence="1 2" key="1">
    <citation type="submission" date="2021-06" db="EMBL/GenBank/DDBJ databases">
        <title>Actinoplanes lichenicola sp. nov., and Actinoplanes ovalisporus sp. nov., isolated from lichen in Thailand.</title>
        <authorList>
            <person name="Saeng-In P."/>
            <person name="Kanchanasin P."/>
            <person name="Yuki M."/>
            <person name="Kudo T."/>
            <person name="Ohkuma M."/>
            <person name="Phongsopitanun W."/>
            <person name="Tanasupawat S."/>
        </authorList>
    </citation>
    <scope>NUCLEOTIDE SEQUENCE [LARGE SCALE GENOMIC DNA]</scope>
    <source>
        <strain evidence="1 2">NBRC 110975</strain>
    </source>
</reference>
<comment type="caution">
    <text evidence="1">The sequence shown here is derived from an EMBL/GenBank/DDBJ whole genome shotgun (WGS) entry which is preliminary data.</text>
</comment>
<name>A0ABS5Z4F1_9ACTN</name>
<dbReference type="RefSeq" id="WP_215793739.1">
    <property type="nucleotide sequence ID" value="NZ_JAHKKG010000014.1"/>
</dbReference>
<dbReference type="EMBL" id="JAHKKG010000014">
    <property type="protein sequence ID" value="MBU2669300.1"/>
    <property type="molecule type" value="Genomic_DNA"/>
</dbReference>
<evidence type="ECO:0000313" key="2">
    <source>
        <dbReference type="Proteomes" id="UP001519654"/>
    </source>
</evidence>
<organism evidence="1 2">
    <name type="scientific">Paractinoplanes bogorensis</name>
    <dbReference type="NCBI Taxonomy" id="1610840"/>
    <lineage>
        <taxon>Bacteria</taxon>
        <taxon>Bacillati</taxon>
        <taxon>Actinomycetota</taxon>
        <taxon>Actinomycetes</taxon>
        <taxon>Micromonosporales</taxon>
        <taxon>Micromonosporaceae</taxon>
        <taxon>Paractinoplanes</taxon>
    </lineage>
</organism>
<protein>
    <submittedName>
        <fullName evidence="1">Uncharacterized protein</fullName>
    </submittedName>
</protein>
<evidence type="ECO:0000313" key="1">
    <source>
        <dbReference type="EMBL" id="MBU2669300.1"/>
    </source>
</evidence>
<accession>A0ABS5Z4F1</accession>